<dbReference type="Proteomes" id="UP001501666">
    <property type="component" value="Unassembled WGS sequence"/>
</dbReference>
<accession>A0ABN3ST13</accession>
<keyword evidence="2" id="KW-1185">Reference proteome</keyword>
<comment type="caution">
    <text evidence="1">The sequence shown here is derived from an EMBL/GenBank/DDBJ whole genome shotgun (WGS) entry which is preliminary data.</text>
</comment>
<evidence type="ECO:0000313" key="1">
    <source>
        <dbReference type="EMBL" id="GAA2683580.1"/>
    </source>
</evidence>
<proteinExistence type="predicted"/>
<evidence type="ECO:0000313" key="2">
    <source>
        <dbReference type="Proteomes" id="UP001501666"/>
    </source>
</evidence>
<dbReference type="EMBL" id="BAAATE010000023">
    <property type="protein sequence ID" value="GAA2683580.1"/>
    <property type="molecule type" value="Genomic_DNA"/>
</dbReference>
<name>A0ABN3ST13_9ACTN</name>
<protein>
    <submittedName>
        <fullName evidence="1">Uncharacterized protein</fullName>
    </submittedName>
</protein>
<organism evidence="1 2">
    <name type="scientific">Nonomuraea recticatena</name>
    <dbReference type="NCBI Taxonomy" id="46178"/>
    <lineage>
        <taxon>Bacteria</taxon>
        <taxon>Bacillati</taxon>
        <taxon>Actinomycetota</taxon>
        <taxon>Actinomycetes</taxon>
        <taxon>Streptosporangiales</taxon>
        <taxon>Streptosporangiaceae</taxon>
        <taxon>Nonomuraea</taxon>
    </lineage>
</organism>
<reference evidence="1 2" key="1">
    <citation type="journal article" date="2019" name="Int. J. Syst. Evol. Microbiol.">
        <title>The Global Catalogue of Microorganisms (GCM) 10K type strain sequencing project: providing services to taxonomists for standard genome sequencing and annotation.</title>
        <authorList>
            <consortium name="The Broad Institute Genomics Platform"/>
            <consortium name="The Broad Institute Genome Sequencing Center for Infectious Disease"/>
            <person name="Wu L."/>
            <person name="Ma J."/>
        </authorList>
    </citation>
    <scope>NUCLEOTIDE SEQUENCE [LARGE SCALE GENOMIC DNA]</scope>
    <source>
        <strain evidence="1 2">JCM 6835</strain>
    </source>
</reference>
<sequence length="59" mass="6362">MSAQRDHFKGDTDSRAPATALATAIASRAPLRSGHQQRVNHAITQLEYGADSTEDRVSP</sequence>
<gene>
    <name evidence="1" type="ORF">GCM10010412_069420</name>
</gene>